<name>A0A8J2LFA2_9HEXA</name>
<organism evidence="2 3">
    <name type="scientific">Allacma fusca</name>
    <dbReference type="NCBI Taxonomy" id="39272"/>
    <lineage>
        <taxon>Eukaryota</taxon>
        <taxon>Metazoa</taxon>
        <taxon>Ecdysozoa</taxon>
        <taxon>Arthropoda</taxon>
        <taxon>Hexapoda</taxon>
        <taxon>Collembola</taxon>
        <taxon>Symphypleona</taxon>
        <taxon>Sminthuridae</taxon>
        <taxon>Allacma</taxon>
    </lineage>
</organism>
<evidence type="ECO:0000313" key="3">
    <source>
        <dbReference type="Proteomes" id="UP000708208"/>
    </source>
</evidence>
<reference evidence="2" key="1">
    <citation type="submission" date="2021-06" db="EMBL/GenBank/DDBJ databases">
        <authorList>
            <person name="Hodson N. C."/>
            <person name="Mongue J. A."/>
            <person name="Jaron S. K."/>
        </authorList>
    </citation>
    <scope>NUCLEOTIDE SEQUENCE</scope>
</reference>
<dbReference type="AlphaFoldDB" id="A0A8J2LFA2"/>
<comment type="caution">
    <text evidence="2">The sequence shown here is derived from an EMBL/GenBank/DDBJ whole genome shotgun (WGS) entry which is preliminary data.</text>
</comment>
<dbReference type="EMBL" id="CAJVCH010556588">
    <property type="protein sequence ID" value="CAG7830573.1"/>
    <property type="molecule type" value="Genomic_DNA"/>
</dbReference>
<dbReference type="Proteomes" id="UP000708208">
    <property type="component" value="Unassembled WGS sequence"/>
</dbReference>
<feature type="compositionally biased region" description="Basic and acidic residues" evidence="1">
    <location>
        <begin position="1"/>
        <end position="12"/>
    </location>
</feature>
<accession>A0A8J2LFA2</accession>
<evidence type="ECO:0000256" key="1">
    <source>
        <dbReference type="SAM" id="MobiDB-lite"/>
    </source>
</evidence>
<feature type="region of interest" description="Disordered" evidence="1">
    <location>
        <begin position="1"/>
        <end position="20"/>
    </location>
</feature>
<proteinExistence type="predicted"/>
<keyword evidence="3" id="KW-1185">Reference proteome</keyword>
<feature type="non-terminal residue" evidence="2">
    <location>
        <position position="1"/>
    </location>
</feature>
<gene>
    <name evidence="2" type="ORF">AFUS01_LOCUS40370</name>
</gene>
<sequence length="38" mass="4346">QLKQQPPKELKKIKAQPPPGHAEKLLARVWNIRTSNCV</sequence>
<protein>
    <submittedName>
        <fullName evidence="2">Uncharacterized protein</fullName>
    </submittedName>
</protein>
<evidence type="ECO:0000313" key="2">
    <source>
        <dbReference type="EMBL" id="CAG7830573.1"/>
    </source>
</evidence>